<reference evidence="1" key="1">
    <citation type="submission" date="2006-06" db="EMBL/GenBank/DDBJ databases">
        <authorList>
            <person name="Town C.D."/>
            <person name="Ronning C.M."/>
            <person name="Cheung F."/>
            <person name="Haas B.J."/>
            <person name="Althoff R."/>
            <person name="Arbogast T."/>
            <person name="Hine E."/>
            <person name="Piffanelli P."/>
            <person name="Tallon L.J."/>
        </authorList>
    </citation>
    <scope>NUCLEOTIDE SEQUENCE</scope>
</reference>
<evidence type="ECO:0000313" key="1">
    <source>
        <dbReference type="EMBL" id="ABF70097.1"/>
    </source>
</evidence>
<accession>Q1EP60</accession>
<gene>
    <name evidence="1" type="ORF">MBP_81C12.32</name>
</gene>
<protein>
    <submittedName>
        <fullName evidence="1">Uncharacterized protein</fullName>
    </submittedName>
</protein>
<sequence length="197" mass="23005">MVIDATEIRLSVLFPNRMPIENGRKTSKSPRRCSLRLQQASIQFMQHETFEKLAHNKEGLFLQRIRKNQQRSTQLNQPHTKVRIIGELNQHSGSKFDYSTTTAESSWEPKDVLQPRSAYRIIPLGMGDHGTRQSTSQVYAWKGKAVDEYEQMRQSIHDIDTERGSSYSQPSYYGELYEQQQYGDRWSSFSEQQHDTE</sequence>
<organism evidence="1">
    <name type="scientific">Musa balbisiana</name>
    <name type="common">Banana</name>
    <dbReference type="NCBI Taxonomy" id="52838"/>
    <lineage>
        <taxon>Eukaryota</taxon>
        <taxon>Viridiplantae</taxon>
        <taxon>Streptophyta</taxon>
        <taxon>Embryophyta</taxon>
        <taxon>Tracheophyta</taxon>
        <taxon>Spermatophyta</taxon>
        <taxon>Magnoliopsida</taxon>
        <taxon>Liliopsida</taxon>
        <taxon>Zingiberales</taxon>
        <taxon>Musaceae</taxon>
        <taxon>Musa</taxon>
    </lineage>
</organism>
<name>Q1EP60_MUSBA</name>
<dbReference type="EMBL" id="AC186754">
    <property type="protein sequence ID" value="ABF70097.1"/>
    <property type="molecule type" value="Genomic_DNA"/>
</dbReference>
<proteinExistence type="predicted"/>
<dbReference type="AlphaFoldDB" id="Q1EP60"/>